<evidence type="ECO:0000313" key="1">
    <source>
        <dbReference type="EMBL" id="KRM93609.1"/>
    </source>
</evidence>
<dbReference type="STRING" id="1423802.FC56_GL000326"/>
<dbReference type="AlphaFoldDB" id="A0A0R2CZP7"/>
<sequence length="228" mass="27035">MKKTTVADEHTKPFFVRLRKIPGDHWYLPEKGNTKNKQKMPKSYLTHDFSINQISFFNNQVWYYFEGENTSGWLAKRNISKAFRRLAVKPLKQRTATDLDNYVAALMMLFDYADQPMDEAKLRDWVQGWHDNSRKLLDLSELIINQTNSIRDLNQADFRQLNRQLLRGRPILLRVNGLDNLKSNVIVLTGFNRKLYYYNNPWSGKLEVISQKHLKHFWKNGSYEAISY</sequence>
<dbReference type="InterPro" id="IPR038200">
    <property type="entry name" value="GW_dom_sf"/>
</dbReference>
<dbReference type="Gene3D" id="3.90.70.10">
    <property type="entry name" value="Cysteine proteinases"/>
    <property type="match status" value="1"/>
</dbReference>
<keyword evidence="2" id="KW-1185">Reference proteome</keyword>
<dbReference type="EMBL" id="AYZR01000008">
    <property type="protein sequence ID" value="KRM93609.1"/>
    <property type="molecule type" value="Genomic_DNA"/>
</dbReference>
<evidence type="ECO:0000313" key="2">
    <source>
        <dbReference type="Proteomes" id="UP000051256"/>
    </source>
</evidence>
<dbReference type="Proteomes" id="UP000051256">
    <property type="component" value="Unassembled WGS sequence"/>
</dbReference>
<name>A0A0R2CZP7_9LACO</name>
<proteinExistence type="predicted"/>
<evidence type="ECO:0008006" key="3">
    <source>
        <dbReference type="Google" id="ProtNLM"/>
    </source>
</evidence>
<gene>
    <name evidence="1" type="ORF">FC56_GL000326</name>
</gene>
<dbReference type="PATRIC" id="fig|1423802.4.peg.337"/>
<organism evidence="1 2">
    <name type="scientific">Lentilactobacillus senioris DSM 24302 = JCM 17472</name>
    <dbReference type="NCBI Taxonomy" id="1423802"/>
    <lineage>
        <taxon>Bacteria</taxon>
        <taxon>Bacillati</taxon>
        <taxon>Bacillota</taxon>
        <taxon>Bacilli</taxon>
        <taxon>Lactobacillales</taxon>
        <taxon>Lactobacillaceae</taxon>
        <taxon>Lentilactobacillus</taxon>
    </lineage>
</organism>
<reference evidence="1 2" key="1">
    <citation type="journal article" date="2015" name="Genome Announc.">
        <title>Expanding the biotechnology potential of lactobacilli through comparative genomics of 213 strains and associated genera.</title>
        <authorList>
            <person name="Sun Z."/>
            <person name="Harris H.M."/>
            <person name="McCann A."/>
            <person name="Guo C."/>
            <person name="Argimon S."/>
            <person name="Zhang W."/>
            <person name="Yang X."/>
            <person name="Jeffery I.B."/>
            <person name="Cooney J.C."/>
            <person name="Kagawa T.F."/>
            <person name="Liu W."/>
            <person name="Song Y."/>
            <person name="Salvetti E."/>
            <person name="Wrobel A."/>
            <person name="Rasinkangas P."/>
            <person name="Parkhill J."/>
            <person name="Rea M.C."/>
            <person name="O'Sullivan O."/>
            <person name="Ritari J."/>
            <person name="Douillard F.P."/>
            <person name="Paul Ross R."/>
            <person name="Yang R."/>
            <person name="Briner A.E."/>
            <person name="Felis G.E."/>
            <person name="de Vos W.M."/>
            <person name="Barrangou R."/>
            <person name="Klaenhammer T.R."/>
            <person name="Caufield P.W."/>
            <person name="Cui Y."/>
            <person name="Zhang H."/>
            <person name="O'Toole P.W."/>
        </authorList>
    </citation>
    <scope>NUCLEOTIDE SEQUENCE [LARGE SCALE GENOMIC DNA]</scope>
    <source>
        <strain evidence="1 2">DSM 24302</strain>
    </source>
</reference>
<protein>
    <recommendedName>
        <fullName evidence="3">Peptidase C39-like domain-containing protein</fullName>
    </recommendedName>
</protein>
<dbReference type="RefSeq" id="WP_056978172.1">
    <property type="nucleotide sequence ID" value="NZ_AYZR01000008.1"/>
</dbReference>
<comment type="caution">
    <text evidence="1">The sequence shown here is derived from an EMBL/GenBank/DDBJ whole genome shotgun (WGS) entry which is preliminary data.</text>
</comment>
<dbReference type="Gene3D" id="2.30.30.170">
    <property type="match status" value="1"/>
</dbReference>
<accession>A0A0R2CZP7</accession>